<dbReference type="InterPro" id="IPR008271">
    <property type="entry name" value="Ser/Thr_kinase_AS"/>
</dbReference>
<dbReference type="OrthoDB" id="286927at2759"/>
<keyword evidence="2" id="KW-0808">Transferase</keyword>
<organism evidence="2 3">
    <name type="scientific">Pseudocohnilembus persalinus</name>
    <name type="common">Ciliate</name>
    <dbReference type="NCBI Taxonomy" id="266149"/>
    <lineage>
        <taxon>Eukaryota</taxon>
        <taxon>Sar</taxon>
        <taxon>Alveolata</taxon>
        <taxon>Ciliophora</taxon>
        <taxon>Intramacronucleata</taxon>
        <taxon>Oligohymenophorea</taxon>
        <taxon>Scuticociliatia</taxon>
        <taxon>Philasterida</taxon>
        <taxon>Pseudocohnilembidae</taxon>
        <taxon>Pseudocohnilembus</taxon>
    </lineage>
</organism>
<dbReference type="EMBL" id="LDAU01000106">
    <property type="protein sequence ID" value="KRX05543.1"/>
    <property type="molecule type" value="Genomic_DNA"/>
</dbReference>
<dbReference type="OMA" id="DEHNINI"/>
<dbReference type="Proteomes" id="UP000054937">
    <property type="component" value="Unassembled WGS sequence"/>
</dbReference>
<dbReference type="InterPro" id="IPR011009">
    <property type="entry name" value="Kinase-like_dom_sf"/>
</dbReference>
<evidence type="ECO:0000313" key="3">
    <source>
        <dbReference type="Proteomes" id="UP000054937"/>
    </source>
</evidence>
<dbReference type="SMART" id="SM00220">
    <property type="entry name" value="S_TKc"/>
    <property type="match status" value="1"/>
</dbReference>
<dbReference type="InterPro" id="IPR000719">
    <property type="entry name" value="Prot_kinase_dom"/>
</dbReference>
<dbReference type="PANTHER" id="PTHR24347">
    <property type="entry name" value="SERINE/THREONINE-PROTEIN KINASE"/>
    <property type="match status" value="1"/>
</dbReference>
<protein>
    <submittedName>
        <fullName evidence="2">Protein kinase-like domain</fullName>
    </submittedName>
</protein>
<evidence type="ECO:0000259" key="1">
    <source>
        <dbReference type="PROSITE" id="PS50011"/>
    </source>
</evidence>
<dbReference type="PROSITE" id="PS00108">
    <property type="entry name" value="PROTEIN_KINASE_ST"/>
    <property type="match status" value="1"/>
</dbReference>
<dbReference type="SUPFAM" id="SSF56112">
    <property type="entry name" value="Protein kinase-like (PK-like)"/>
    <property type="match status" value="1"/>
</dbReference>
<dbReference type="GO" id="GO:0005524">
    <property type="term" value="F:ATP binding"/>
    <property type="evidence" value="ECO:0007669"/>
    <property type="project" value="InterPro"/>
</dbReference>
<comment type="caution">
    <text evidence="2">The sequence shown here is derived from an EMBL/GenBank/DDBJ whole genome shotgun (WGS) entry which is preliminary data.</text>
</comment>
<accession>A0A0V0QTM3</accession>
<dbReference type="Pfam" id="PF00069">
    <property type="entry name" value="Pkinase"/>
    <property type="match status" value="1"/>
</dbReference>
<dbReference type="InParanoid" id="A0A0V0QTM3"/>
<dbReference type="Gene3D" id="1.10.510.10">
    <property type="entry name" value="Transferase(Phosphotransferase) domain 1"/>
    <property type="match status" value="1"/>
</dbReference>
<keyword evidence="3" id="KW-1185">Reference proteome</keyword>
<feature type="domain" description="Protein kinase" evidence="1">
    <location>
        <begin position="1"/>
        <end position="213"/>
    </location>
</feature>
<gene>
    <name evidence="2" type="ORF">PPERSA_12721</name>
</gene>
<dbReference type="AlphaFoldDB" id="A0A0V0QTM3"/>
<name>A0A0V0QTM3_PSEPJ</name>
<sequence>MMLNEYEALQTVDHECIGCLYEVFQEEDYCAYVMEYVSGGEIYAKLRECKKFTEEQAAQVIYDCTCGLMCLHHHKYVHRDLKLENIMMTGENNWRVKLIDFGFAEKINRDQLLSKSGTPGFLPPELFRMQPYTEKGDVFSLGIILYCMVSGQSPFKGKTYKEVLENNRKCIISYDSYAWSKISEDCKQLVRNMLEPNPHHRYNSKDILKSPWMTQYHQWQGIDDILTMKSFKSQKSIKAGKKTERGYSDEEEDQYSNIDFRASTMMQFRGEDGFKSFYKKSVKSMKSIKSIKSAKQIKTEYSGSSMSIPSSDNSEYRKPNLSQNYGQIQKQEHGTKFIEDLAEKYNVEVSDEHNINISDKINKLKVPQKRFIHYARNKSFM</sequence>
<keyword evidence="2" id="KW-0418">Kinase</keyword>
<dbReference type="GO" id="GO:0004672">
    <property type="term" value="F:protein kinase activity"/>
    <property type="evidence" value="ECO:0007669"/>
    <property type="project" value="InterPro"/>
</dbReference>
<dbReference type="PROSITE" id="PS50011">
    <property type="entry name" value="PROTEIN_KINASE_DOM"/>
    <property type="match status" value="1"/>
</dbReference>
<evidence type="ECO:0000313" key="2">
    <source>
        <dbReference type="EMBL" id="KRX05543.1"/>
    </source>
</evidence>
<proteinExistence type="predicted"/>
<dbReference type="Gene3D" id="3.30.200.20">
    <property type="entry name" value="Phosphorylase Kinase, domain 1"/>
    <property type="match status" value="1"/>
</dbReference>
<reference evidence="2 3" key="1">
    <citation type="journal article" date="2015" name="Sci. Rep.">
        <title>Genome of the facultative scuticociliatosis pathogen Pseudocohnilembus persalinus provides insight into its virulence through horizontal gene transfer.</title>
        <authorList>
            <person name="Xiong J."/>
            <person name="Wang G."/>
            <person name="Cheng J."/>
            <person name="Tian M."/>
            <person name="Pan X."/>
            <person name="Warren A."/>
            <person name="Jiang C."/>
            <person name="Yuan D."/>
            <person name="Miao W."/>
        </authorList>
    </citation>
    <scope>NUCLEOTIDE SEQUENCE [LARGE SCALE GENOMIC DNA]</scope>
    <source>
        <strain evidence="2">36N120E</strain>
    </source>
</reference>